<dbReference type="PhylomeDB" id="A0A060RPD6"/>
<organism evidence="2 3">
    <name type="scientific">Plasmodium reichenowi</name>
    <dbReference type="NCBI Taxonomy" id="5854"/>
    <lineage>
        <taxon>Eukaryota</taxon>
        <taxon>Sar</taxon>
        <taxon>Alveolata</taxon>
        <taxon>Apicomplexa</taxon>
        <taxon>Aconoidasida</taxon>
        <taxon>Haemosporida</taxon>
        <taxon>Plasmodiidae</taxon>
        <taxon>Plasmodium</taxon>
        <taxon>Plasmodium (Laverania)</taxon>
    </lineage>
</organism>
<feature type="transmembrane region" description="Helical" evidence="1">
    <location>
        <begin position="983"/>
        <end position="1001"/>
    </location>
</feature>
<keyword evidence="3" id="KW-1185">Reference proteome</keyword>
<evidence type="ECO:0000256" key="1">
    <source>
        <dbReference type="SAM" id="Phobius"/>
    </source>
</evidence>
<reference evidence="2" key="1">
    <citation type="submission" date="2014-01" db="EMBL/GenBank/DDBJ databases">
        <authorList>
            <person name="Aslett M."/>
        </authorList>
    </citation>
    <scope>NUCLEOTIDE SEQUENCE</scope>
    <source>
        <strain evidence="2">CDC</strain>
    </source>
</reference>
<reference evidence="2" key="2">
    <citation type="submission" date="2014-05" db="EMBL/GenBank/DDBJ databases">
        <title>The genome sequences of chimpanzee malaria parasites reveal the path to human adaptation.</title>
        <authorList>
            <person name="Otto T.D."/>
            <person name="Rayner J.C."/>
            <person name="Boehme U."/>
            <person name="Pain A."/>
            <person name="Spottiswoode N."/>
            <person name="Sanders M."/>
            <person name="Quail M."/>
            <person name="Ollomo B."/>
            <person name="Renaud F."/>
            <person name="Thomas A.W."/>
            <person name="Prugnolle F."/>
            <person name="Conway D.J."/>
            <person name="Newbold C."/>
            <person name="Berriman M."/>
        </authorList>
    </citation>
    <scope>NUCLEOTIDE SEQUENCE [LARGE SCALE GENOMIC DNA]</scope>
    <source>
        <strain evidence="2">CDC</strain>
    </source>
</reference>
<accession>A0A060RPD6</accession>
<dbReference type="Proteomes" id="UP000027581">
    <property type="component" value="Unassembled WGS sequence"/>
</dbReference>
<gene>
    <name evidence="2" type="ORF">PRCDC_0522800</name>
</gene>
<keyword evidence="1" id="KW-1133">Transmembrane helix</keyword>
<sequence length="1482" mass="179350">MLSRMLYNSNKIISLKTKQKKNLKNGKILKINFCSTNKESAIKDDYLVYPKSKKKNKNEINGKFIQLKNSDNNAKFALNGLLKTNSWPKKKFSKNKNELYMLQCRNNKDKNKVEKNINFHDLNVIITKKVNNMQNINEVYKYIFYNKDILVPLNYVVCIYKIYKLIKKYKYNIINHNLFINNHISNISSEHLINISNVYEINDYYQIYENLHRREKRKKQRNDIHLNKNINEYNLEYTYDNIKRINKKNINVDNYSVINSFALDYKNDILQYVLDKINKNHFIKKLTYRHLSNLLFSLINIKYYNISTYLLYIKHINNMYKHLSSQSISNIIYAYSLLFNFYSIDFTINYYNYVYKYYLFDDVKKIYLQKDILNLMFLLLSRCMCIHVIKSFNINYNCNYCLDYFYEGNLSIYDEYKLKEKNSTTKNTNDLKNNVNDNIEDNTDDNIDHNIDHNIEHNIDHNVEHNIDHNIEHYNNNKKKKKHNPYGKNKYNQLHKSKNTKIFQEFFVFLWSMSKLKINNIYIDLLYHIIYENRKYIYKKLNEKDICNLIQSMSIYYPIKKLSQYYPENINYKIKIKKNECFLYDYDNFLKNTLLLTIFHIEKYNYHHYSIILKSIQILQNFILLNNDKKENKTSLCSDHSFDFHDTKNGNTNMRNNNNINNNNNNKNHYDEIIKNNFLLDHQDVSTYIQDSVHENNDFENEDLYLKNNNYLDIKLNGYNSGEYTTEELHKNYNNDKSYTPLEINNEMYLHNNLKQHDEVNIISTEKMNITNNVFFINKSTTPLLIPHILNNPKMNIIKNILKKLTHMIINNLIIKLEKENESVWKNINYSKYISNLNLQYLSIYLYNLCHMNNYYIKEQTKIHMINIIIPILEKQINSLLVFDKKLMNMNKNEDITLQKVYYDHLVCLSNINYSLNKCNIINESIIINSSLYFYKLYRIFFEIHKCNSKACSGFEDSFFNYIDKINERILSIHNWTASHTNIGYIPLLTLTNYNYLYIIYKNQINNFKSKNNIFRLLKKVLLPITLYNNIVLNQLRLILKLFINYFMCNLNVQIDNIVYDDHYDILTCIYSMSIIITNILHNMNIKYNYNLNENIIDKQIEKIYFNYTQYYIYIAINIITNYFYTLYSTNIRNIHNLILKNYNQDVFMKFYTVYLFIKHYGHLNLVYNRTLTKKFLRIEELAKNEFFYFENFLSNLTESGNNNIPCSNILNKYNSNSFVNENTFEQNVENIMKKKNINEYKDDSENKKIDIKLNQNEYCENVHVCMQKISNDRKYKEHLKAYINNINNKNNIEKENFDIFILLQKGNISLNEHRMDKNIILFLKHRKNLCFQKIFNENIHNAIKTIEEHIMVMFKNIESSKSHMKLYEYIKNIIDKKHNKGYNQVKLKNEFIINKKDLKFVVDIYDENTNTIFEIDGVSHFTKQYTLIKNNNPNNFKYFYNYKSYYIFKHILLSKYYKIVHLPLYDNKLCKNIIYNYYHNE</sequence>
<proteinExistence type="predicted"/>
<evidence type="ECO:0000313" key="3">
    <source>
        <dbReference type="Proteomes" id="UP000027581"/>
    </source>
</evidence>
<feature type="transmembrane region" description="Helical" evidence="1">
    <location>
        <begin position="1105"/>
        <end position="1125"/>
    </location>
</feature>
<dbReference type="EMBL" id="HG810766">
    <property type="protein sequence ID" value="CDO63115.1"/>
    <property type="molecule type" value="Genomic_DNA"/>
</dbReference>
<keyword evidence="1" id="KW-0812">Transmembrane</keyword>
<keyword evidence="1" id="KW-0472">Membrane</keyword>
<feature type="transmembrane region" description="Helical" evidence="1">
    <location>
        <begin position="1064"/>
        <end position="1084"/>
    </location>
</feature>
<feature type="transmembrane region" description="Helical" evidence="1">
    <location>
        <begin position="1021"/>
        <end position="1044"/>
    </location>
</feature>
<name>A0A060RPD6_PLARE</name>
<dbReference type="VEuPathDB" id="PlasmoDB:PRCDC_0522800"/>
<dbReference type="VEuPathDB" id="PlasmoDB:PRG01_0523000"/>
<evidence type="ECO:0008006" key="4">
    <source>
        <dbReference type="Google" id="ProtNLM"/>
    </source>
</evidence>
<protein>
    <recommendedName>
        <fullName evidence="4">RAP protein</fullName>
    </recommendedName>
</protein>
<evidence type="ECO:0000313" key="2">
    <source>
        <dbReference type="EMBL" id="CDO63115.1"/>
    </source>
</evidence>